<feature type="domain" description="Transposase InsH N-terminal" evidence="1">
    <location>
        <begin position="24"/>
        <end position="93"/>
    </location>
</feature>
<proteinExistence type="predicted"/>
<comment type="caution">
    <text evidence="2">The sequence shown here is derived from an EMBL/GenBank/DDBJ whole genome shotgun (WGS) entry which is preliminary data.</text>
</comment>
<evidence type="ECO:0000313" key="3">
    <source>
        <dbReference type="Proteomes" id="UP001589758"/>
    </source>
</evidence>
<keyword evidence="3" id="KW-1185">Reference proteome</keyword>
<gene>
    <name evidence="2" type="ORF">ACFFIT_03470</name>
</gene>
<evidence type="ECO:0000313" key="2">
    <source>
        <dbReference type="EMBL" id="MFC0179165.1"/>
    </source>
</evidence>
<dbReference type="RefSeq" id="WP_385876261.1">
    <property type="nucleotide sequence ID" value="NZ_JBHLXE010000035.1"/>
</dbReference>
<reference evidence="2 3" key="1">
    <citation type="submission" date="2024-09" db="EMBL/GenBank/DDBJ databases">
        <authorList>
            <person name="Sun Q."/>
            <person name="Mori K."/>
        </authorList>
    </citation>
    <scope>NUCLEOTIDE SEQUENCE [LARGE SCALE GENOMIC DNA]</scope>
    <source>
        <strain evidence="2 3">CCM 8545</strain>
    </source>
</reference>
<accession>A0ABV6C866</accession>
<dbReference type="Pfam" id="PF05598">
    <property type="entry name" value="DUF772"/>
    <property type="match status" value="1"/>
</dbReference>
<organism evidence="2 3">
    <name type="scientific">Thorsellia kenyensis</name>
    <dbReference type="NCBI Taxonomy" id="1549888"/>
    <lineage>
        <taxon>Bacteria</taxon>
        <taxon>Pseudomonadati</taxon>
        <taxon>Pseudomonadota</taxon>
        <taxon>Gammaproteobacteria</taxon>
        <taxon>Enterobacterales</taxon>
        <taxon>Thorselliaceae</taxon>
        <taxon>Thorsellia</taxon>
    </lineage>
</organism>
<dbReference type="EMBL" id="JBHLXE010000035">
    <property type="protein sequence ID" value="MFC0179165.1"/>
    <property type="molecule type" value="Genomic_DNA"/>
</dbReference>
<dbReference type="Proteomes" id="UP001589758">
    <property type="component" value="Unassembled WGS sequence"/>
</dbReference>
<dbReference type="InterPro" id="IPR008490">
    <property type="entry name" value="Transposase_InsH_N"/>
</dbReference>
<sequence length="93" mass="10945">MWENIQPSFQFTNNSIKQHKAFEQFDTINALIDWEQIISILSVLIANKKNRLGASAYAPIMMFKVLLLQSWHNLSDVKMENMLARDLLFRQFV</sequence>
<dbReference type="PANTHER" id="PTHR35604:SF2">
    <property type="entry name" value="TRANSPOSASE INSH FOR INSERTION SEQUENCE ELEMENT IS5A-RELATED"/>
    <property type="match status" value="1"/>
</dbReference>
<protein>
    <submittedName>
        <fullName evidence="2">Transposase</fullName>
    </submittedName>
</protein>
<evidence type="ECO:0000259" key="1">
    <source>
        <dbReference type="Pfam" id="PF05598"/>
    </source>
</evidence>
<feature type="non-terminal residue" evidence="2">
    <location>
        <position position="93"/>
    </location>
</feature>
<dbReference type="PANTHER" id="PTHR35604">
    <property type="entry name" value="TRANSPOSASE INSH FOR INSERTION SEQUENCE ELEMENT IS5A-RELATED"/>
    <property type="match status" value="1"/>
</dbReference>
<name>A0ABV6C866_9GAMM</name>